<accession>A0A816H4B7</accession>
<comment type="caution">
    <text evidence="7">The sequence shown here is derived from an EMBL/GenBank/DDBJ whole genome shotgun (WGS) entry which is preliminary data.</text>
</comment>
<dbReference type="AlphaFoldDB" id="A0A816H4B7"/>
<dbReference type="Pfam" id="PF00053">
    <property type="entry name" value="EGF_laminin"/>
    <property type="match status" value="1"/>
</dbReference>
<dbReference type="GO" id="GO:0016358">
    <property type="term" value="P:dendrite development"/>
    <property type="evidence" value="ECO:0007669"/>
    <property type="project" value="TreeGrafter"/>
</dbReference>
<evidence type="ECO:0000313" key="7">
    <source>
        <dbReference type="EMBL" id="CAF1682974.1"/>
    </source>
</evidence>
<evidence type="ECO:0000256" key="4">
    <source>
        <dbReference type="ARBA" id="ARBA00023180"/>
    </source>
</evidence>
<dbReference type="PANTHER" id="PTHR10574:SF365">
    <property type="entry name" value="NETRIN-A-RELATED"/>
    <property type="match status" value="1"/>
</dbReference>
<evidence type="ECO:0000256" key="3">
    <source>
        <dbReference type="ARBA" id="ARBA00023157"/>
    </source>
</evidence>
<dbReference type="CDD" id="cd00055">
    <property type="entry name" value="EGF_Lam"/>
    <property type="match status" value="1"/>
</dbReference>
<protein>
    <recommendedName>
        <fullName evidence="6">Laminin EGF-like domain-containing protein</fullName>
    </recommendedName>
</protein>
<evidence type="ECO:0000313" key="8">
    <source>
        <dbReference type="Proteomes" id="UP000663828"/>
    </source>
</evidence>
<proteinExistence type="predicted"/>
<dbReference type="PANTHER" id="PTHR10574">
    <property type="entry name" value="NETRIN/LAMININ-RELATED"/>
    <property type="match status" value="1"/>
</dbReference>
<dbReference type="Gene3D" id="2.10.25.10">
    <property type="entry name" value="Laminin"/>
    <property type="match status" value="1"/>
</dbReference>
<dbReference type="InterPro" id="IPR002049">
    <property type="entry name" value="LE_dom"/>
</dbReference>
<gene>
    <name evidence="7" type="ORF">XAT740_LOCUS61064</name>
</gene>
<sequence>MLLCTRFSSSVCASRIHQRVSTKRCDGRLVCDCKHNTAGDECERCKDFHYDRPWARATQRDANECV</sequence>
<dbReference type="SUPFAM" id="SSF57196">
    <property type="entry name" value="EGF/Laminin"/>
    <property type="match status" value="1"/>
</dbReference>
<organism evidence="7 8">
    <name type="scientific">Adineta ricciae</name>
    <name type="common">Rotifer</name>
    <dbReference type="NCBI Taxonomy" id="249248"/>
    <lineage>
        <taxon>Eukaryota</taxon>
        <taxon>Metazoa</taxon>
        <taxon>Spiralia</taxon>
        <taxon>Gnathifera</taxon>
        <taxon>Rotifera</taxon>
        <taxon>Eurotatoria</taxon>
        <taxon>Bdelloidea</taxon>
        <taxon>Adinetida</taxon>
        <taxon>Adinetidae</taxon>
        <taxon>Adineta</taxon>
    </lineage>
</organism>
<evidence type="ECO:0000256" key="2">
    <source>
        <dbReference type="ARBA" id="ARBA00022737"/>
    </source>
</evidence>
<evidence type="ECO:0000256" key="1">
    <source>
        <dbReference type="ARBA" id="ARBA00022729"/>
    </source>
</evidence>
<keyword evidence="3" id="KW-1015">Disulfide bond</keyword>
<evidence type="ECO:0000256" key="5">
    <source>
        <dbReference type="ARBA" id="ARBA00023292"/>
    </source>
</evidence>
<dbReference type="FunFam" id="2.10.25.10:FF:000188">
    <property type="entry name" value="Laminin subunit gamma 2"/>
    <property type="match status" value="1"/>
</dbReference>
<dbReference type="GO" id="GO:0009887">
    <property type="term" value="P:animal organ morphogenesis"/>
    <property type="evidence" value="ECO:0007669"/>
    <property type="project" value="TreeGrafter"/>
</dbReference>
<dbReference type="Proteomes" id="UP000663828">
    <property type="component" value="Unassembled WGS sequence"/>
</dbReference>
<keyword evidence="1" id="KW-0732">Signal</keyword>
<dbReference type="GO" id="GO:0009888">
    <property type="term" value="P:tissue development"/>
    <property type="evidence" value="ECO:0007669"/>
    <property type="project" value="TreeGrafter"/>
</dbReference>
<reference evidence="7" key="1">
    <citation type="submission" date="2021-02" db="EMBL/GenBank/DDBJ databases">
        <authorList>
            <person name="Nowell W R."/>
        </authorList>
    </citation>
    <scope>NUCLEOTIDE SEQUENCE</scope>
</reference>
<dbReference type="GO" id="GO:0008045">
    <property type="term" value="P:motor neuron axon guidance"/>
    <property type="evidence" value="ECO:0007669"/>
    <property type="project" value="TreeGrafter"/>
</dbReference>
<dbReference type="EMBL" id="CAJNOR010015689">
    <property type="protein sequence ID" value="CAF1682974.1"/>
    <property type="molecule type" value="Genomic_DNA"/>
</dbReference>
<feature type="non-terminal residue" evidence="7">
    <location>
        <position position="1"/>
    </location>
</feature>
<name>A0A816H4B7_ADIRI</name>
<dbReference type="GO" id="GO:0005604">
    <property type="term" value="C:basement membrane"/>
    <property type="evidence" value="ECO:0007669"/>
    <property type="project" value="TreeGrafter"/>
</dbReference>
<dbReference type="PROSITE" id="PS01248">
    <property type="entry name" value="EGF_LAM_1"/>
    <property type="match status" value="1"/>
</dbReference>
<dbReference type="InterPro" id="IPR050440">
    <property type="entry name" value="Laminin/Netrin_ECM"/>
</dbReference>
<evidence type="ECO:0000259" key="6">
    <source>
        <dbReference type="PROSITE" id="PS01248"/>
    </source>
</evidence>
<keyword evidence="4" id="KW-0325">Glycoprotein</keyword>
<keyword evidence="5" id="KW-0424">Laminin EGF-like domain</keyword>
<feature type="domain" description="Laminin EGF-like" evidence="6">
    <location>
        <begin position="31"/>
        <end position="65"/>
    </location>
</feature>
<keyword evidence="8" id="KW-1185">Reference proteome</keyword>
<keyword evidence="2" id="KW-0677">Repeat</keyword>